<feature type="region of interest" description="Disordered" evidence="1">
    <location>
        <begin position="1"/>
        <end position="41"/>
    </location>
</feature>
<feature type="compositionally biased region" description="Polar residues" evidence="1">
    <location>
        <begin position="1"/>
        <end position="31"/>
    </location>
</feature>
<protein>
    <submittedName>
        <fullName evidence="2">Uncharacterized protein</fullName>
    </submittedName>
</protein>
<name>A0AAE0Y9E3_9GAST</name>
<organism evidence="2 3">
    <name type="scientific">Elysia crispata</name>
    <name type="common">lettuce slug</name>
    <dbReference type="NCBI Taxonomy" id="231223"/>
    <lineage>
        <taxon>Eukaryota</taxon>
        <taxon>Metazoa</taxon>
        <taxon>Spiralia</taxon>
        <taxon>Lophotrochozoa</taxon>
        <taxon>Mollusca</taxon>
        <taxon>Gastropoda</taxon>
        <taxon>Heterobranchia</taxon>
        <taxon>Euthyneura</taxon>
        <taxon>Panpulmonata</taxon>
        <taxon>Sacoglossa</taxon>
        <taxon>Placobranchoidea</taxon>
        <taxon>Plakobranchidae</taxon>
        <taxon>Elysia</taxon>
    </lineage>
</organism>
<gene>
    <name evidence="2" type="ORF">RRG08_061708</name>
</gene>
<comment type="caution">
    <text evidence="2">The sequence shown here is derived from an EMBL/GenBank/DDBJ whole genome shotgun (WGS) entry which is preliminary data.</text>
</comment>
<proteinExistence type="predicted"/>
<reference evidence="2" key="1">
    <citation type="journal article" date="2023" name="G3 (Bethesda)">
        <title>A reference genome for the long-term kleptoplast-retaining sea slug Elysia crispata morphotype clarki.</title>
        <authorList>
            <person name="Eastman K.E."/>
            <person name="Pendleton A.L."/>
            <person name="Shaikh M.A."/>
            <person name="Suttiyut T."/>
            <person name="Ogas R."/>
            <person name="Tomko P."/>
            <person name="Gavelis G."/>
            <person name="Widhalm J.R."/>
            <person name="Wisecaver J.H."/>
        </authorList>
    </citation>
    <scope>NUCLEOTIDE SEQUENCE</scope>
    <source>
        <strain evidence="2">ECLA1</strain>
    </source>
</reference>
<evidence type="ECO:0000313" key="2">
    <source>
        <dbReference type="EMBL" id="KAK3737786.1"/>
    </source>
</evidence>
<dbReference type="AlphaFoldDB" id="A0AAE0Y9E3"/>
<dbReference type="Proteomes" id="UP001283361">
    <property type="component" value="Unassembled WGS sequence"/>
</dbReference>
<keyword evidence="3" id="KW-1185">Reference proteome</keyword>
<evidence type="ECO:0000256" key="1">
    <source>
        <dbReference type="SAM" id="MobiDB-lite"/>
    </source>
</evidence>
<evidence type="ECO:0000313" key="3">
    <source>
        <dbReference type="Proteomes" id="UP001283361"/>
    </source>
</evidence>
<dbReference type="EMBL" id="JAWDGP010006614">
    <property type="protein sequence ID" value="KAK3737786.1"/>
    <property type="molecule type" value="Genomic_DNA"/>
</dbReference>
<accession>A0AAE0Y9E3</accession>
<sequence>MATTPGTYNSTSSQDVGLSSGYQNLEPNHLTSGDHGSCGPYSYVIRRQVGNLRDTFIVPSPPDTNYVNVDMSSVKGDPQKK</sequence>